<protein>
    <recommendedName>
        <fullName evidence="3">HigA2-like helix-turn-helix domain-containing protein</fullName>
    </recommendedName>
</protein>
<sequence length="97" mass="11199">MSNMTLMRTKNTRAARLGAVILIIKKLTNASDQEMARLIDCNIWQLRQLELGRSLDWIKAGRKLSEVFSQLGLQPIESVDQEPMAYPNLEKYFDMLK</sequence>
<accession>W0DZW6</accession>
<gene>
    <name evidence="1" type="ORF">THIAE_09675</name>
</gene>
<dbReference type="InParanoid" id="W0DZW6"/>
<name>W0DZW6_9GAMM</name>
<dbReference type="AlphaFoldDB" id="W0DZW6"/>
<dbReference type="HOGENOM" id="CLU_2345762_0_0_6"/>
<dbReference type="RefSeq" id="WP_006460221.1">
    <property type="nucleotide sequence ID" value="NZ_CP007030.1"/>
</dbReference>
<dbReference type="Proteomes" id="UP000005380">
    <property type="component" value="Chromosome"/>
</dbReference>
<keyword evidence="2" id="KW-1185">Reference proteome</keyword>
<organism evidence="1 2">
    <name type="scientific">Thiomicrospira aerophila AL3</name>
    <dbReference type="NCBI Taxonomy" id="717772"/>
    <lineage>
        <taxon>Bacteria</taxon>
        <taxon>Pseudomonadati</taxon>
        <taxon>Pseudomonadota</taxon>
        <taxon>Gammaproteobacteria</taxon>
        <taxon>Thiotrichales</taxon>
        <taxon>Piscirickettsiaceae</taxon>
        <taxon>Thiomicrospira</taxon>
    </lineage>
</organism>
<proteinExistence type="predicted"/>
<reference evidence="1 2" key="1">
    <citation type="submission" date="2013-12" db="EMBL/GenBank/DDBJ databases">
        <authorList>
            <consortium name="DOE Joint Genome Institute"/>
            <person name="Kappler U."/>
            <person name="Huntemann M."/>
            <person name="Han J."/>
            <person name="Chen A."/>
            <person name="Kyrpides N."/>
            <person name="Mavromatis K."/>
            <person name="Markowitz V."/>
            <person name="Palaniappan K."/>
            <person name="Ivanova N."/>
            <person name="Schaumberg A."/>
            <person name="Pati A."/>
            <person name="Liolios K."/>
            <person name="Nordberg H.P."/>
            <person name="Cantor M.N."/>
            <person name="Hua S.X."/>
            <person name="Woyke T."/>
        </authorList>
    </citation>
    <scope>NUCLEOTIDE SEQUENCE [LARGE SCALE GENOMIC DNA]</scope>
    <source>
        <strain evidence="2">AL2</strain>
    </source>
</reference>
<evidence type="ECO:0008006" key="3">
    <source>
        <dbReference type="Google" id="ProtNLM"/>
    </source>
</evidence>
<dbReference type="KEGG" id="tao:THIAE_09675"/>
<dbReference type="EMBL" id="CP007030">
    <property type="protein sequence ID" value="AHF02396.1"/>
    <property type="molecule type" value="Genomic_DNA"/>
</dbReference>
<evidence type="ECO:0000313" key="2">
    <source>
        <dbReference type="Proteomes" id="UP000005380"/>
    </source>
</evidence>
<evidence type="ECO:0000313" key="1">
    <source>
        <dbReference type="EMBL" id="AHF02396.1"/>
    </source>
</evidence>